<evidence type="ECO:0000256" key="3">
    <source>
        <dbReference type="ARBA" id="ARBA00007090"/>
    </source>
</evidence>
<evidence type="ECO:0000256" key="18">
    <source>
        <dbReference type="SAM" id="MobiDB-lite"/>
    </source>
</evidence>
<evidence type="ECO:0000256" key="5">
    <source>
        <dbReference type="ARBA" id="ARBA00022475"/>
    </source>
</evidence>
<evidence type="ECO:0000256" key="6">
    <source>
        <dbReference type="ARBA" id="ARBA00022645"/>
    </source>
</evidence>
<evidence type="ECO:0000256" key="17">
    <source>
        <dbReference type="ARBA" id="ARBA00049902"/>
    </source>
</evidence>
<comment type="subcellular location">
    <subcellularLocation>
        <location evidence="1">Cell membrane</location>
    </subcellularLocation>
</comment>
<keyword evidence="12" id="KW-0573">Peptidoglycan synthesis</keyword>
<evidence type="ECO:0000313" key="22">
    <source>
        <dbReference type="EMBL" id="MCH4552055.1"/>
    </source>
</evidence>
<evidence type="ECO:0000256" key="12">
    <source>
        <dbReference type="ARBA" id="ARBA00022984"/>
    </source>
</evidence>
<keyword evidence="9" id="KW-0808">Transferase</keyword>
<evidence type="ECO:0000256" key="4">
    <source>
        <dbReference type="ARBA" id="ARBA00007739"/>
    </source>
</evidence>
<evidence type="ECO:0000256" key="11">
    <source>
        <dbReference type="ARBA" id="ARBA00022960"/>
    </source>
</evidence>
<feature type="domain" description="Penicillin-binding protein transpeptidase" evidence="20">
    <location>
        <begin position="435"/>
        <end position="692"/>
    </location>
</feature>
<dbReference type="Gene3D" id="1.10.3810.10">
    <property type="entry name" value="Biosynthetic peptidoglycan transglycosylase-like"/>
    <property type="match status" value="1"/>
</dbReference>
<keyword evidence="23" id="KW-1185">Reference proteome</keyword>
<dbReference type="EMBL" id="JAKVQD010000001">
    <property type="protein sequence ID" value="MCH4552055.1"/>
    <property type="molecule type" value="Genomic_DNA"/>
</dbReference>
<keyword evidence="13 19" id="KW-0472">Membrane</keyword>
<evidence type="ECO:0000256" key="16">
    <source>
        <dbReference type="ARBA" id="ARBA00034000"/>
    </source>
</evidence>
<evidence type="ECO:0000259" key="20">
    <source>
        <dbReference type="Pfam" id="PF00905"/>
    </source>
</evidence>
<keyword evidence="19" id="KW-0812">Transmembrane</keyword>
<evidence type="ECO:0000313" key="23">
    <source>
        <dbReference type="Proteomes" id="UP001156141"/>
    </source>
</evidence>
<dbReference type="InterPro" id="IPR001264">
    <property type="entry name" value="Glyco_trans_51"/>
</dbReference>
<feature type="region of interest" description="Disordered" evidence="18">
    <location>
        <begin position="755"/>
        <end position="778"/>
    </location>
</feature>
<dbReference type="Pfam" id="PF00912">
    <property type="entry name" value="Transgly"/>
    <property type="match status" value="1"/>
</dbReference>
<comment type="pathway">
    <text evidence="2">Cell wall biogenesis; peptidoglycan biosynthesis.</text>
</comment>
<dbReference type="InterPro" id="IPR001460">
    <property type="entry name" value="PCN-bd_Tpept"/>
</dbReference>
<comment type="similarity">
    <text evidence="3">In the C-terminal section; belongs to the transpeptidase family.</text>
</comment>
<keyword evidence="15" id="KW-0961">Cell wall biogenesis/degradation</keyword>
<dbReference type="PANTHER" id="PTHR32282:SF11">
    <property type="entry name" value="PENICILLIN-BINDING PROTEIN 1B"/>
    <property type="match status" value="1"/>
</dbReference>
<evidence type="ECO:0000256" key="14">
    <source>
        <dbReference type="ARBA" id="ARBA00023268"/>
    </source>
</evidence>
<reference evidence="22" key="1">
    <citation type="submission" date="2022-02" db="EMBL/GenBank/DDBJ databases">
        <title>Aestuariibaculum sp., a marine bacterium isolated from sediment in Guangxi.</title>
        <authorList>
            <person name="Ying J."/>
        </authorList>
    </citation>
    <scope>NUCLEOTIDE SEQUENCE</scope>
    <source>
        <strain evidence="22">L182</strain>
    </source>
</reference>
<dbReference type="Pfam" id="PF00905">
    <property type="entry name" value="Transpeptidase"/>
    <property type="match status" value="1"/>
</dbReference>
<evidence type="ECO:0000259" key="21">
    <source>
        <dbReference type="Pfam" id="PF00912"/>
    </source>
</evidence>
<keyword evidence="6" id="KW-0121">Carboxypeptidase</keyword>
<evidence type="ECO:0000256" key="19">
    <source>
        <dbReference type="SAM" id="Phobius"/>
    </source>
</evidence>
<dbReference type="PANTHER" id="PTHR32282">
    <property type="entry name" value="BINDING PROTEIN TRANSPEPTIDASE, PUTATIVE-RELATED"/>
    <property type="match status" value="1"/>
</dbReference>
<dbReference type="SUPFAM" id="SSF56601">
    <property type="entry name" value="beta-lactamase/transpeptidase-like"/>
    <property type="match status" value="1"/>
</dbReference>
<keyword evidence="10" id="KW-0378">Hydrolase</keyword>
<organism evidence="22 23">
    <name type="scientific">Aestuariibaculum lutulentum</name>
    <dbReference type="NCBI Taxonomy" id="2920935"/>
    <lineage>
        <taxon>Bacteria</taxon>
        <taxon>Pseudomonadati</taxon>
        <taxon>Bacteroidota</taxon>
        <taxon>Flavobacteriia</taxon>
        <taxon>Flavobacteriales</taxon>
        <taxon>Flavobacteriaceae</taxon>
    </lineage>
</organism>
<sequence>MATKKQEAEPTTNFSKYIRWFWMLFTAGVLAVVFIFLLASWGAFGEMPDHTVLENPRTNLATEIISSDGQTLGKFYFNDNRTPVGYEDLPQDLVNALIATEDARFEQHSGVDAIGTLRAVVKLGSGGGASTISQQLAKQLFHGEGSKNIVERILQKVKEWIIAIRLERQYTKEEIIAQYFNIYDFLNNADGIRSAARIYFGKEPKDLTLKESAMLVGMFKNSALYNPLRNAEGVKNRRNTVLSQMEKYGYITETVKDSLQKTELDVKYTPESHREGIATYFRGYLDSFMKEWIKDNPKPDGTKWNLYNDGLKIYTTIDSRMQQYAEDAVQKHMAKLQKEFFHQNTPDRNPTAPFLDLSKEEIDALLRNSMRQSERWRHMKYDLGKSNKEIEESFQKPIQMSVFAWKEGKPSEIDTIMKPIDSIRYYKTFLRTGMMSMDPQTGHVKAWVGGMNYRHFQYDMVKQGKRQVGSTFKPFVYATAVDQLHLSPCDEFPNTPFCIEKDKYGNIEDWCPKNSDGKYGGNLTLKNALANSVNTVTARLMDKVGPETVIELVDKLGVDSEIPPVPSIALGTADLSVYEMVGAYSTFANKGVYTKPVMVTTIEDKNGTILYQFKPETRDVVGEETAYVTVKLLEGVTRGGSGTRLRGNWGVNNQVYKEVITGYPYEFENPIAGKTGTTQNQSDGWFMGMVPNLVTGVWVGGEDRSVHFRTITYGQGATMALPIWGMYMKSCYADETLNISKADFEAPENLSIRVDCDSPADNDNVIQEEKETPDDLEF</sequence>
<dbReference type="InterPro" id="IPR050396">
    <property type="entry name" value="Glycosyltr_51/Transpeptidase"/>
</dbReference>
<dbReference type="SUPFAM" id="SSF53955">
    <property type="entry name" value="Lysozyme-like"/>
    <property type="match status" value="1"/>
</dbReference>
<evidence type="ECO:0000256" key="8">
    <source>
        <dbReference type="ARBA" id="ARBA00022676"/>
    </source>
</evidence>
<evidence type="ECO:0000256" key="1">
    <source>
        <dbReference type="ARBA" id="ARBA00004236"/>
    </source>
</evidence>
<comment type="catalytic activity">
    <reaction evidence="17">
        <text>[GlcNAc-(1-&gt;4)-Mur2Ac(oyl-L-Ala-gamma-D-Glu-L-Lys-D-Ala-D-Ala)](n)-di-trans,octa-cis-undecaprenyl diphosphate + beta-D-GlcNAc-(1-&gt;4)-Mur2Ac(oyl-L-Ala-gamma-D-Glu-L-Lys-D-Ala-D-Ala)-di-trans,octa-cis-undecaprenyl diphosphate = [GlcNAc-(1-&gt;4)-Mur2Ac(oyl-L-Ala-gamma-D-Glu-L-Lys-D-Ala-D-Ala)](n+1)-di-trans,octa-cis-undecaprenyl diphosphate + di-trans,octa-cis-undecaprenyl diphosphate + H(+)</text>
        <dbReference type="Rhea" id="RHEA:23708"/>
        <dbReference type="Rhea" id="RHEA-COMP:9602"/>
        <dbReference type="Rhea" id="RHEA-COMP:9603"/>
        <dbReference type="ChEBI" id="CHEBI:15378"/>
        <dbReference type="ChEBI" id="CHEBI:58405"/>
        <dbReference type="ChEBI" id="CHEBI:60033"/>
        <dbReference type="ChEBI" id="CHEBI:78435"/>
        <dbReference type="EC" id="2.4.99.28"/>
    </reaction>
</comment>
<evidence type="ECO:0000256" key="7">
    <source>
        <dbReference type="ARBA" id="ARBA00022670"/>
    </source>
</evidence>
<comment type="caution">
    <text evidence="22">The sequence shown here is derived from an EMBL/GenBank/DDBJ whole genome shotgun (WGS) entry which is preliminary data.</text>
</comment>
<keyword evidence="8" id="KW-0328">Glycosyltransferase</keyword>
<dbReference type="Gene3D" id="3.40.710.10">
    <property type="entry name" value="DD-peptidase/beta-lactamase superfamily"/>
    <property type="match status" value="2"/>
</dbReference>
<evidence type="ECO:0000256" key="15">
    <source>
        <dbReference type="ARBA" id="ARBA00023316"/>
    </source>
</evidence>
<dbReference type="RefSeq" id="WP_240572374.1">
    <property type="nucleotide sequence ID" value="NZ_CP136709.1"/>
</dbReference>
<evidence type="ECO:0000256" key="13">
    <source>
        <dbReference type="ARBA" id="ARBA00023136"/>
    </source>
</evidence>
<dbReference type="InterPro" id="IPR012338">
    <property type="entry name" value="Beta-lactam/transpept-like"/>
</dbReference>
<keyword evidence="14" id="KW-0511">Multifunctional enzyme</keyword>
<accession>A0ABS9RGJ1</accession>
<dbReference type="InterPro" id="IPR023346">
    <property type="entry name" value="Lysozyme-like_dom_sf"/>
</dbReference>
<keyword evidence="11" id="KW-0133">Cell shape</keyword>
<keyword evidence="19" id="KW-1133">Transmembrane helix</keyword>
<evidence type="ECO:0000256" key="9">
    <source>
        <dbReference type="ARBA" id="ARBA00022679"/>
    </source>
</evidence>
<comment type="catalytic activity">
    <reaction evidence="16">
        <text>Preferential cleavage: (Ac)2-L-Lys-D-Ala-|-D-Ala. Also transpeptidation of peptidyl-alanyl moieties that are N-acyl substituents of D-alanine.</text>
        <dbReference type="EC" id="3.4.16.4"/>
    </reaction>
</comment>
<name>A0ABS9RGJ1_9FLAO</name>
<dbReference type="InterPro" id="IPR036950">
    <property type="entry name" value="PBP_transglycosylase"/>
</dbReference>
<dbReference type="Proteomes" id="UP001156141">
    <property type="component" value="Unassembled WGS sequence"/>
</dbReference>
<feature type="transmembrane region" description="Helical" evidence="19">
    <location>
        <begin position="20"/>
        <end position="44"/>
    </location>
</feature>
<feature type="domain" description="Glycosyl transferase family 51" evidence="21">
    <location>
        <begin position="69"/>
        <end position="246"/>
    </location>
</feature>
<evidence type="ECO:0000256" key="2">
    <source>
        <dbReference type="ARBA" id="ARBA00004752"/>
    </source>
</evidence>
<evidence type="ECO:0000256" key="10">
    <source>
        <dbReference type="ARBA" id="ARBA00022801"/>
    </source>
</evidence>
<proteinExistence type="inferred from homology"/>
<keyword evidence="5" id="KW-1003">Cell membrane</keyword>
<protein>
    <submittedName>
        <fullName evidence="22">Transglycosylase domain-containing protein</fullName>
    </submittedName>
</protein>
<comment type="similarity">
    <text evidence="4">In the N-terminal section; belongs to the glycosyltransferase 51 family.</text>
</comment>
<gene>
    <name evidence="22" type="ORF">MKW35_05445</name>
</gene>
<keyword evidence="7" id="KW-0645">Protease</keyword>